<gene>
    <name evidence="2" type="ORF">FHX76_001359</name>
</gene>
<dbReference type="Proteomes" id="UP000541033">
    <property type="component" value="Unassembled WGS sequence"/>
</dbReference>
<evidence type="ECO:0000313" key="3">
    <source>
        <dbReference type="Proteomes" id="UP000541033"/>
    </source>
</evidence>
<dbReference type="AlphaFoldDB" id="A0A7X5R0S8"/>
<sequence length="475" mass="49228">MNLTPQQPKRFVTTRMRAGRLWLVGGVAVASLIASGLTSVTPTDAAYTNSAYGMSQSVAAEIPMPPVTYGLGGGSYNETIGYGVTSKRQLLVWGAPSGYTGEQKCTTATPGCTTPANWNSKSENYSAYGAGYWGYWSIGTPPTLVSGMPEVKNVVGTARGLYVLDYAGRVIAMHSTYQKVAYSPSTPYYPYAMRVGGTPWAGTGTELTNAVSIAASRGSVAVIANDRVYYSGSAYAAASAAAPGANTGEFSGFVQMPGLPDPSVFGNRPIALDSTLGAFYITLESGAIYQWIASSSAAIQPGAMTSTISATKINTFAQWEKKPANTGATIVKFIGNEKMSFATLSNGTALYWIKGGVPALLPGVAGVKDAVSNAVFTGFLTQSGSLIMTTSQGGWANFPQGSNVATVLASGAVSLGPAGYGFLIQTKNSSGACSFKVVGNNAYSTLGTPYNNPPTTHRVFGSIADIQGWNLSALC</sequence>
<dbReference type="EMBL" id="JAAMOX010000001">
    <property type="protein sequence ID" value="NIH53491.1"/>
    <property type="molecule type" value="Genomic_DNA"/>
</dbReference>
<evidence type="ECO:0000313" key="2">
    <source>
        <dbReference type="EMBL" id="NIH53491.1"/>
    </source>
</evidence>
<evidence type="ECO:0000256" key="1">
    <source>
        <dbReference type="SAM" id="Phobius"/>
    </source>
</evidence>
<keyword evidence="1" id="KW-0812">Transmembrane</keyword>
<accession>A0A7X5R0S8</accession>
<proteinExistence type="predicted"/>
<comment type="caution">
    <text evidence="2">The sequence shown here is derived from an EMBL/GenBank/DDBJ whole genome shotgun (WGS) entry which is preliminary data.</text>
</comment>
<keyword evidence="1" id="KW-0472">Membrane</keyword>
<feature type="transmembrane region" description="Helical" evidence="1">
    <location>
        <begin position="21"/>
        <end position="40"/>
    </location>
</feature>
<keyword evidence="3" id="KW-1185">Reference proteome</keyword>
<name>A0A7X5R0S8_9MICO</name>
<keyword evidence="1" id="KW-1133">Transmembrane helix</keyword>
<reference evidence="2 3" key="1">
    <citation type="submission" date="2020-02" db="EMBL/GenBank/DDBJ databases">
        <title>Sequencing the genomes of 1000 actinobacteria strains.</title>
        <authorList>
            <person name="Klenk H.-P."/>
        </authorList>
    </citation>
    <scope>NUCLEOTIDE SEQUENCE [LARGE SCALE GENOMIC DNA]</scope>
    <source>
        <strain evidence="2 3">DSM 27960</strain>
    </source>
</reference>
<dbReference type="RefSeq" id="WP_167149139.1">
    <property type="nucleotide sequence ID" value="NZ_JAAMOX010000001.1"/>
</dbReference>
<protein>
    <submittedName>
        <fullName evidence="2">Uncharacterized protein</fullName>
    </submittedName>
</protein>
<organism evidence="2 3">
    <name type="scientific">Lysinibacter cavernae</name>
    <dbReference type="NCBI Taxonomy" id="1640652"/>
    <lineage>
        <taxon>Bacteria</taxon>
        <taxon>Bacillati</taxon>
        <taxon>Actinomycetota</taxon>
        <taxon>Actinomycetes</taxon>
        <taxon>Micrococcales</taxon>
        <taxon>Microbacteriaceae</taxon>
        <taxon>Lysinibacter</taxon>
    </lineage>
</organism>